<gene>
    <name evidence="2" type="ORF">EJB05_52998</name>
</gene>
<dbReference type="Proteomes" id="UP000324897">
    <property type="component" value="Unassembled WGS sequence"/>
</dbReference>
<dbReference type="AlphaFoldDB" id="A0A5J9SR98"/>
<accession>A0A5J9SR98</accession>
<reference evidence="2 3" key="1">
    <citation type="journal article" date="2019" name="Sci. Rep.">
        <title>A high-quality genome of Eragrostis curvula grass provides insights into Poaceae evolution and supports new strategies to enhance forage quality.</title>
        <authorList>
            <person name="Carballo J."/>
            <person name="Santos B.A.C.M."/>
            <person name="Zappacosta D."/>
            <person name="Garbus I."/>
            <person name="Selva J.P."/>
            <person name="Gallo C.A."/>
            <person name="Diaz A."/>
            <person name="Albertini E."/>
            <person name="Caccamo M."/>
            <person name="Echenique V."/>
        </authorList>
    </citation>
    <scope>NUCLEOTIDE SEQUENCE [LARGE SCALE GENOMIC DNA]</scope>
    <source>
        <strain evidence="3">cv. Victoria</strain>
        <tissue evidence="2">Leaf</tissue>
    </source>
</reference>
<evidence type="ECO:0000256" key="1">
    <source>
        <dbReference type="SAM" id="MobiDB-lite"/>
    </source>
</evidence>
<protein>
    <submittedName>
        <fullName evidence="2">Uncharacterized protein</fullName>
    </submittedName>
</protein>
<proteinExistence type="predicted"/>
<evidence type="ECO:0000313" key="3">
    <source>
        <dbReference type="Proteomes" id="UP000324897"/>
    </source>
</evidence>
<sequence length="145" mass="15601">MSTAARGTLGDGVRPASANGLAWPSSTRATSLGMAGRGRVQIHRCVRAAGQPRHRVPLPLLLLPHGGDLLRPARGHDDLLLHTGTTFSVLMCCTATYFSTQLRPPPYGSTRVNLLLPPLLSNSTALFVPWRRWLPPVPQGKPDAI</sequence>
<name>A0A5J9SR98_9POAL</name>
<comment type="caution">
    <text evidence="2">The sequence shown here is derived from an EMBL/GenBank/DDBJ whole genome shotgun (WGS) entry which is preliminary data.</text>
</comment>
<evidence type="ECO:0000313" key="2">
    <source>
        <dbReference type="EMBL" id="TVU01543.1"/>
    </source>
</evidence>
<dbReference type="EMBL" id="RWGY01000424">
    <property type="protein sequence ID" value="TVU01543.1"/>
    <property type="molecule type" value="Genomic_DNA"/>
</dbReference>
<keyword evidence="3" id="KW-1185">Reference proteome</keyword>
<feature type="region of interest" description="Disordered" evidence="1">
    <location>
        <begin position="1"/>
        <end position="22"/>
    </location>
</feature>
<organism evidence="2 3">
    <name type="scientific">Eragrostis curvula</name>
    <name type="common">weeping love grass</name>
    <dbReference type="NCBI Taxonomy" id="38414"/>
    <lineage>
        <taxon>Eukaryota</taxon>
        <taxon>Viridiplantae</taxon>
        <taxon>Streptophyta</taxon>
        <taxon>Embryophyta</taxon>
        <taxon>Tracheophyta</taxon>
        <taxon>Spermatophyta</taxon>
        <taxon>Magnoliopsida</taxon>
        <taxon>Liliopsida</taxon>
        <taxon>Poales</taxon>
        <taxon>Poaceae</taxon>
        <taxon>PACMAD clade</taxon>
        <taxon>Chloridoideae</taxon>
        <taxon>Eragrostideae</taxon>
        <taxon>Eragrostidinae</taxon>
        <taxon>Eragrostis</taxon>
    </lineage>
</organism>
<dbReference type="Gramene" id="TVU01543">
    <property type="protein sequence ID" value="TVU01543"/>
    <property type="gene ID" value="EJB05_52998"/>
</dbReference>
<feature type="non-terminal residue" evidence="2">
    <location>
        <position position="1"/>
    </location>
</feature>